<evidence type="ECO:0000313" key="1">
    <source>
        <dbReference type="EMBL" id="GAB49763.1"/>
    </source>
</evidence>
<sequence>MRDATFTDPDLTTFTGLDDLGLLAVGQRVDPDRAVLACRVAAEDRWCRRCGCQGRVRDSTVRELAHAPLGWRPTTLRVRLRRYRCTGCGHVWRHDLSCAATPRCKLTKTALAWALEALVVAHLSMTRIADALGVAWDTANTA</sequence>
<dbReference type="Proteomes" id="UP000004367">
    <property type="component" value="Unassembled WGS sequence"/>
</dbReference>
<dbReference type="eggNOG" id="COG3464">
    <property type="taxonomic scope" value="Bacteria"/>
</dbReference>
<dbReference type="STRING" id="1089455.MOPEL_135_00010"/>
<feature type="non-terminal residue" evidence="1">
    <location>
        <position position="142"/>
    </location>
</feature>
<name>H5UVK5_9MICO</name>
<comment type="caution">
    <text evidence="1">The sequence shown here is derived from an EMBL/GenBank/DDBJ whole genome shotgun (WGS) entry which is preliminary data.</text>
</comment>
<organism evidence="1 2">
    <name type="scientific">Mobilicoccus pelagius NBRC 104925</name>
    <dbReference type="NCBI Taxonomy" id="1089455"/>
    <lineage>
        <taxon>Bacteria</taxon>
        <taxon>Bacillati</taxon>
        <taxon>Actinomycetota</taxon>
        <taxon>Actinomycetes</taxon>
        <taxon>Micrococcales</taxon>
        <taxon>Dermatophilaceae</taxon>
        <taxon>Mobilicoccus</taxon>
    </lineage>
</organism>
<gene>
    <name evidence="1" type="ORF">MOPEL_135_00010</name>
</gene>
<reference evidence="1 2" key="1">
    <citation type="submission" date="2012-02" db="EMBL/GenBank/DDBJ databases">
        <title>Whole genome shotgun sequence of Mobilicoccus pelagius NBRC 104925.</title>
        <authorList>
            <person name="Yoshida Y."/>
            <person name="Hosoyama A."/>
            <person name="Tsuchikane K."/>
            <person name="Katsumata H."/>
            <person name="Yamazaki S."/>
            <person name="Fujita N."/>
        </authorList>
    </citation>
    <scope>NUCLEOTIDE SEQUENCE [LARGE SCALE GENOMIC DNA]</scope>
    <source>
        <strain evidence="1 2">NBRC 104925</strain>
    </source>
</reference>
<protein>
    <submittedName>
        <fullName evidence="1">Putative transposase</fullName>
    </submittedName>
</protein>
<evidence type="ECO:0000313" key="2">
    <source>
        <dbReference type="Proteomes" id="UP000004367"/>
    </source>
</evidence>
<dbReference type="EMBL" id="BAFE01000094">
    <property type="protein sequence ID" value="GAB49763.1"/>
    <property type="molecule type" value="Genomic_DNA"/>
</dbReference>
<accession>H5UVK5</accession>
<proteinExistence type="predicted"/>
<keyword evidence="2" id="KW-1185">Reference proteome</keyword>
<dbReference type="AlphaFoldDB" id="H5UVK5"/>